<gene>
    <name evidence="1" type="ORF">PDESU_05568</name>
</gene>
<dbReference type="NCBIfam" id="TIGR04138">
    <property type="entry name" value="Plancto_Ver_chp"/>
    <property type="match status" value="1"/>
</dbReference>
<keyword evidence="2" id="KW-1185">Reference proteome</keyword>
<evidence type="ECO:0000313" key="2">
    <source>
        <dbReference type="Proteomes" id="UP000366872"/>
    </source>
</evidence>
<proteinExistence type="predicted"/>
<dbReference type="EMBL" id="CAAHFG010000004">
    <property type="protein sequence ID" value="VGO16974.1"/>
    <property type="molecule type" value="Genomic_DNA"/>
</dbReference>
<dbReference type="Proteomes" id="UP000366872">
    <property type="component" value="Unassembled WGS sequence"/>
</dbReference>
<accession>A0A6C2UC90</accession>
<dbReference type="InterPro" id="IPR026406">
    <property type="entry name" value="Ver/Plancto_CHP"/>
</dbReference>
<sequence>MKWPNWPINCGNNFRTMNNPSLDDLLAPILLKDDRYQAQAYVFVREGLDHTVRKLEKPRHVSGGELLEGMREYALQEYGPVTKRVLSEWGINECVDFGHIVFNLVNEGLLGKTEEDSIEDFMEGYDFHEAFIQPFRPKKPSACPVSAD</sequence>
<evidence type="ECO:0000313" key="1">
    <source>
        <dbReference type="EMBL" id="VGO16974.1"/>
    </source>
</evidence>
<protein>
    <submittedName>
        <fullName evidence="1">Uncharacterized protein</fullName>
    </submittedName>
</protein>
<organism evidence="1 2">
    <name type="scientific">Pontiella desulfatans</name>
    <dbReference type="NCBI Taxonomy" id="2750659"/>
    <lineage>
        <taxon>Bacteria</taxon>
        <taxon>Pseudomonadati</taxon>
        <taxon>Kiritimatiellota</taxon>
        <taxon>Kiritimatiellia</taxon>
        <taxon>Kiritimatiellales</taxon>
        <taxon>Pontiellaceae</taxon>
        <taxon>Pontiella</taxon>
    </lineage>
</organism>
<dbReference type="AlphaFoldDB" id="A0A6C2UC90"/>
<reference evidence="1 2" key="1">
    <citation type="submission" date="2019-04" db="EMBL/GenBank/DDBJ databases">
        <authorList>
            <person name="Van Vliet M D."/>
        </authorList>
    </citation>
    <scope>NUCLEOTIDE SEQUENCE [LARGE SCALE GENOMIC DNA]</scope>
    <source>
        <strain evidence="1 2">F1</strain>
    </source>
</reference>
<name>A0A6C2UC90_PONDE</name>